<dbReference type="OrthoDB" id="883995at2"/>
<proteinExistence type="predicted"/>
<reference evidence="2" key="1">
    <citation type="submission" date="2015-01" db="EMBL/GenBank/DDBJ databases">
        <title>Flavisolibacter sp./LCS9/ whole genome sequencing.</title>
        <authorList>
            <person name="Kim M.K."/>
            <person name="Srinivasan S."/>
            <person name="Lee J.-J."/>
        </authorList>
    </citation>
    <scope>NUCLEOTIDE SEQUENCE [LARGE SCALE GENOMIC DNA]</scope>
    <source>
        <strain evidence="2">LCS9</strain>
    </source>
</reference>
<reference evidence="1 2" key="2">
    <citation type="journal article" date="2016" name="Int. J. Syst. Evol. Microbiol.">
        <title>Flavisolibacter tropicus sp. nov., isolated from tropical soil.</title>
        <authorList>
            <person name="Lee J.J."/>
            <person name="Kang M.S."/>
            <person name="Kim G.S."/>
            <person name="Lee C.S."/>
            <person name="Lim S."/>
            <person name="Lee J."/>
            <person name="Roh S.H."/>
            <person name="Kang H."/>
            <person name="Ha J.M."/>
            <person name="Bae S."/>
            <person name="Jung H.Y."/>
            <person name="Kim M.K."/>
        </authorList>
    </citation>
    <scope>NUCLEOTIDE SEQUENCE [LARGE SCALE GENOMIC DNA]</scope>
    <source>
        <strain evidence="1 2">LCS9</strain>
    </source>
</reference>
<evidence type="ECO:0000313" key="1">
    <source>
        <dbReference type="EMBL" id="ANE51738.1"/>
    </source>
</evidence>
<dbReference type="Proteomes" id="UP000077177">
    <property type="component" value="Chromosome"/>
</dbReference>
<protein>
    <submittedName>
        <fullName evidence="1">Uncharacterized protein</fullName>
    </submittedName>
</protein>
<dbReference type="KEGG" id="fla:SY85_15785"/>
<gene>
    <name evidence="1" type="ORF">SY85_15785</name>
</gene>
<name>A0A172TXN8_9BACT</name>
<dbReference type="RefSeq" id="WP_066405863.1">
    <property type="nucleotide sequence ID" value="NZ_CP011390.1"/>
</dbReference>
<accession>A0A172TXN8</accession>
<dbReference type="EMBL" id="CP011390">
    <property type="protein sequence ID" value="ANE51738.1"/>
    <property type="molecule type" value="Genomic_DNA"/>
</dbReference>
<organism evidence="1 2">
    <name type="scientific">Flavisolibacter tropicus</name>
    <dbReference type="NCBI Taxonomy" id="1492898"/>
    <lineage>
        <taxon>Bacteria</taxon>
        <taxon>Pseudomonadati</taxon>
        <taxon>Bacteroidota</taxon>
        <taxon>Chitinophagia</taxon>
        <taxon>Chitinophagales</taxon>
        <taxon>Chitinophagaceae</taxon>
        <taxon>Flavisolibacter</taxon>
    </lineage>
</organism>
<dbReference type="AlphaFoldDB" id="A0A172TXN8"/>
<keyword evidence="2" id="KW-1185">Reference proteome</keyword>
<sequence length="169" mass="19135">MRQVIAFVLFSSVAYGQNGLEVIDFKTAKLNKTIPSALTTKQLKTLLGKPTKIEDYTSECALTEEQERAKVKQLYSFGHTQFFVFDHKAELTSIDFRSGTFSYLTEKILLTSTTTLADLQKVYPKSVSAAIKENGGKLVRLKPCKDCDGQCLLYFEKGKLVQLNWWEEC</sequence>
<evidence type="ECO:0000313" key="2">
    <source>
        <dbReference type="Proteomes" id="UP000077177"/>
    </source>
</evidence>